<reference evidence="1" key="1">
    <citation type="submission" date="2021-02" db="EMBL/GenBank/DDBJ databases">
        <authorList>
            <person name="Nowell W R."/>
        </authorList>
    </citation>
    <scope>NUCLEOTIDE SEQUENCE</scope>
</reference>
<accession>A0A820MRD0</accession>
<feature type="non-terminal residue" evidence="1">
    <location>
        <position position="1"/>
    </location>
</feature>
<proteinExistence type="predicted"/>
<dbReference type="InterPro" id="IPR013780">
    <property type="entry name" value="Glyco_hydro_b"/>
</dbReference>
<name>A0A820MRD0_9BILA</name>
<evidence type="ECO:0000313" key="2">
    <source>
        <dbReference type="Proteomes" id="UP000663881"/>
    </source>
</evidence>
<organism evidence="1 2">
    <name type="scientific">Adineta steineri</name>
    <dbReference type="NCBI Taxonomy" id="433720"/>
    <lineage>
        <taxon>Eukaryota</taxon>
        <taxon>Metazoa</taxon>
        <taxon>Spiralia</taxon>
        <taxon>Gnathifera</taxon>
        <taxon>Rotifera</taxon>
        <taxon>Eurotatoria</taxon>
        <taxon>Bdelloidea</taxon>
        <taxon>Adinetida</taxon>
        <taxon>Adinetidae</taxon>
        <taxon>Adineta</taxon>
    </lineage>
</organism>
<dbReference type="Proteomes" id="UP000663881">
    <property type="component" value="Unassembled WGS sequence"/>
</dbReference>
<dbReference type="Gene3D" id="2.60.40.1180">
    <property type="entry name" value="Golgi alpha-mannosidase II"/>
    <property type="match status" value="1"/>
</dbReference>
<protein>
    <submittedName>
        <fullName evidence="1">Uncharacterized protein</fullName>
    </submittedName>
</protein>
<evidence type="ECO:0000313" key="1">
    <source>
        <dbReference type="EMBL" id="CAF4376567.1"/>
    </source>
</evidence>
<dbReference type="AlphaFoldDB" id="A0A820MRD0"/>
<comment type="caution">
    <text evidence="1">The sequence shown here is derived from an EMBL/GenBank/DDBJ whole genome shotgun (WGS) entry which is preliminary data.</text>
</comment>
<gene>
    <name evidence="1" type="ORF">OKA104_LOCUS50124</name>
</gene>
<dbReference type="EMBL" id="CAJOAY010024635">
    <property type="protein sequence ID" value="CAF4376567.1"/>
    <property type="molecule type" value="Genomic_DNA"/>
</dbReference>
<sequence>QQKATRSHLKLFQQLVKLRQQSPFYGGNQKKVISTKELYAFIRWLDTDIYLIVINMNKIGQNPVTTDFMKLLKYKDKELLGEIVARSCNVLEDSPNGKEGNQINLNKLILQSSEAIVIKLQASAHDIPFCRP</sequence>